<reference evidence="1" key="1">
    <citation type="journal article" date="2015" name="Nature">
        <title>Complex archaea that bridge the gap between prokaryotes and eukaryotes.</title>
        <authorList>
            <person name="Spang A."/>
            <person name="Saw J.H."/>
            <person name="Jorgensen S.L."/>
            <person name="Zaremba-Niedzwiedzka K."/>
            <person name="Martijn J."/>
            <person name="Lind A.E."/>
            <person name="van Eijk R."/>
            <person name="Schleper C."/>
            <person name="Guy L."/>
            <person name="Ettema T.J."/>
        </authorList>
    </citation>
    <scope>NUCLEOTIDE SEQUENCE</scope>
</reference>
<gene>
    <name evidence="1" type="ORF">LCGC14_0609690</name>
</gene>
<comment type="caution">
    <text evidence="1">The sequence shown here is derived from an EMBL/GenBank/DDBJ whole genome shotgun (WGS) entry which is preliminary data.</text>
</comment>
<dbReference type="AlphaFoldDB" id="A0A0F9RS99"/>
<dbReference type="EMBL" id="LAZR01001007">
    <property type="protein sequence ID" value="KKN52732.1"/>
    <property type="molecule type" value="Genomic_DNA"/>
</dbReference>
<sequence length="1204" mass="135490">MDVQLFYESVDKTNAVIEYRREEHICTGIGLLDVVFYRDSINGKAWDEVILYEGGNKKGTYIVSDYSKTRDGKIMVSCQDNSKKLIDYFRTEVEKYGHQTTAKFWIETILNEVGISYQFDSSGSGGPIAINAQFGLSTAYEEIVTLLQQSGWYIYFDPDGKAHIGKLRKTTKGYKDVLTEDEILRFKRNMNDSMLRNRAVIWGAPGIVVDKSVDTPWNYDALDKRAIVLAHGGIPNVATADSLATDMIKEFARITDEKEMDLAGAYDLGLGDTVFIDINQYAGLGTITSILSVMSKGGLITTLILDERCPRLFNYVGTGIGEPPSDSDYVHVSTNSIGIWRKPIDWDVWSDYSDGLEELNIIDLMITNGIFVCVADDGYAYTRFIIDTEWTKIEHGSFTDEEGTEYAEGDVEAIACTIARNTGVVYIGYRNTPNSRSWIMDLTSSFKLINKTQIEHDTGGSQNWLYDIDTDGVNLFATLKIVESLEGSGVCGGGELFVTYDLDDWTREWNSGKIGETSVAYHITNPVMCNNKIYYVYQPWYAPADIPRSQTTVKIRVDDFSFSPVDKTNSSEKTIVGDVFWCELYDENTLYFVTVDGTTIHRYRYEFITDFITEYSTTTALTTIENLKGFKNVIYSKEYPYIWFLDLFTGAAGNMEMEDGFCRYIFDSAAFDTIGFVWITTLSPPAHPYDYWGKGCDLLYVEDQNEILYKGRVFKATVHFAKIDLSGPSMSFSSEIIGTSETTHYSEGENIGGRIGLTEHAFFGFSADYNSQSLYASVMNYIYDNGYWWCNTDWGLWPPGGCDAHCNNICDSLGMPFPPKCYLGAIPGTFTSKTIINLTAMSATRSQVGSSGSAPPQLRYKRDERMIRWCTPGTYYGEEWEYFYSVGGMYFPVFEEYYGMAVNNRLMDANFNLLSTKVYNIPVDKMDYVTGKFYGIYWKRTGGGSYEAYLRRFSVGSSAIEAEMYLASFGGWGEKILKVYTGENVLALYKKVTPWSYGGVTKYQLKFYQFGEWVAGEKTTNATTVYNPTTKLFETLDTTQVPHKLDCSTPYLAATFPFPTPPDFLQDTIRTLTYPTPTFQHQEYLDEVGDIRAMGVSGEEITVSGGTHVPTEVGQLLATSEGYLKIVNPTSGDGWVDFATFDGQVSKLETSNYLDNPYLFVSVSGITLSGIFFQRQLGVEDSFTDYTNNLPSTVITSIRLDDLI</sequence>
<protein>
    <submittedName>
        <fullName evidence="1">Uncharacterized protein</fullName>
    </submittedName>
</protein>
<organism evidence="1">
    <name type="scientific">marine sediment metagenome</name>
    <dbReference type="NCBI Taxonomy" id="412755"/>
    <lineage>
        <taxon>unclassified sequences</taxon>
        <taxon>metagenomes</taxon>
        <taxon>ecological metagenomes</taxon>
    </lineage>
</organism>
<name>A0A0F9RS99_9ZZZZ</name>
<dbReference type="SUPFAM" id="SSF69279">
    <property type="entry name" value="Phage tail proteins"/>
    <property type="match status" value="1"/>
</dbReference>
<evidence type="ECO:0000313" key="1">
    <source>
        <dbReference type="EMBL" id="KKN52732.1"/>
    </source>
</evidence>
<accession>A0A0F9RS99</accession>
<proteinExistence type="predicted"/>